<dbReference type="EMBL" id="CM046388">
    <property type="protein sequence ID" value="KAI8570167.1"/>
    <property type="molecule type" value="Genomic_DNA"/>
</dbReference>
<keyword evidence="2" id="KW-1185">Reference proteome</keyword>
<organism evidence="1 2">
    <name type="scientific">Rhododendron molle</name>
    <name type="common">Chinese azalea</name>
    <name type="synonym">Azalea mollis</name>
    <dbReference type="NCBI Taxonomy" id="49168"/>
    <lineage>
        <taxon>Eukaryota</taxon>
        <taxon>Viridiplantae</taxon>
        <taxon>Streptophyta</taxon>
        <taxon>Embryophyta</taxon>
        <taxon>Tracheophyta</taxon>
        <taxon>Spermatophyta</taxon>
        <taxon>Magnoliopsida</taxon>
        <taxon>eudicotyledons</taxon>
        <taxon>Gunneridae</taxon>
        <taxon>Pentapetalae</taxon>
        <taxon>asterids</taxon>
        <taxon>Ericales</taxon>
        <taxon>Ericaceae</taxon>
        <taxon>Ericoideae</taxon>
        <taxon>Rhodoreae</taxon>
        <taxon>Rhododendron</taxon>
    </lineage>
</organism>
<accession>A0ACC0PYS7</accession>
<gene>
    <name evidence="1" type="ORF">RHMOL_Rhmol01G0012400</name>
</gene>
<protein>
    <submittedName>
        <fullName evidence="1">Uncharacterized protein</fullName>
    </submittedName>
</protein>
<proteinExistence type="predicted"/>
<reference evidence="1" key="1">
    <citation type="submission" date="2022-02" db="EMBL/GenBank/DDBJ databases">
        <title>Plant Genome Project.</title>
        <authorList>
            <person name="Zhang R.-G."/>
        </authorList>
    </citation>
    <scope>NUCLEOTIDE SEQUENCE</scope>
    <source>
        <strain evidence="1">AT1</strain>
    </source>
</reference>
<sequence length="82" mass="8444">MIGAASDTLWNGGAACGTMYSITCIGATNQGVLQPCTGQSVTITIVDYCPPPGCQGTIDLSQESFAIIADLNAGKIVIEYNQ</sequence>
<evidence type="ECO:0000313" key="2">
    <source>
        <dbReference type="Proteomes" id="UP001062846"/>
    </source>
</evidence>
<evidence type="ECO:0000313" key="1">
    <source>
        <dbReference type="EMBL" id="KAI8570167.1"/>
    </source>
</evidence>
<comment type="caution">
    <text evidence="1">The sequence shown here is derived from an EMBL/GenBank/DDBJ whole genome shotgun (WGS) entry which is preliminary data.</text>
</comment>
<name>A0ACC0PYS7_RHOML</name>
<dbReference type="Proteomes" id="UP001062846">
    <property type="component" value="Chromosome 1"/>
</dbReference>